<organism evidence="4 5">
    <name type="scientific">Nitzschia inconspicua</name>
    <dbReference type="NCBI Taxonomy" id="303405"/>
    <lineage>
        <taxon>Eukaryota</taxon>
        <taxon>Sar</taxon>
        <taxon>Stramenopiles</taxon>
        <taxon>Ochrophyta</taxon>
        <taxon>Bacillariophyta</taxon>
        <taxon>Bacillariophyceae</taxon>
        <taxon>Bacillariophycidae</taxon>
        <taxon>Bacillariales</taxon>
        <taxon>Bacillariaceae</taxon>
        <taxon>Nitzschia</taxon>
    </lineage>
</organism>
<dbReference type="Proteomes" id="UP000693970">
    <property type="component" value="Unassembled WGS sequence"/>
</dbReference>
<dbReference type="CDD" id="cd09272">
    <property type="entry name" value="RNase_HI_RT_Ty1"/>
    <property type="match status" value="1"/>
</dbReference>
<proteinExistence type="predicted"/>
<feature type="compositionally biased region" description="Basic and acidic residues" evidence="2">
    <location>
        <begin position="50"/>
        <end position="67"/>
    </location>
</feature>
<evidence type="ECO:0000259" key="3">
    <source>
        <dbReference type="PROSITE" id="PS50158"/>
    </source>
</evidence>
<comment type="caution">
    <text evidence="4">The sequence shown here is derived from an EMBL/GenBank/DDBJ whole genome shotgun (WGS) entry which is preliminary data.</text>
</comment>
<feature type="region of interest" description="Disordered" evidence="2">
    <location>
        <begin position="40"/>
        <end position="73"/>
    </location>
</feature>
<evidence type="ECO:0000313" key="4">
    <source>
        <dbReference type="EMBL" id="KAG7361133.1"/>
    </source>
</evidence>
<dbReference type="GO" id="GO:0008270">
    <property type="term" value="F:zinc ion binding"/>
    <property type="evidence" value="ECO:0007669"/>
    <property type="project" value="UniProtKB-KW"/>
</dbReference>
<name>A0A9K3LFL5_9STRA</name>
<evidence type="ECO:0000256" key="2">
    <source>
        <dbReference type="SAM" id="MobiDB-lite"/>
    </source>
</evidence>
<feature type="region of interest" description="Disordered" evidence="2">
    <location>
        <begin position="111"/>
        <end position="144"/>
    </location>
</feature>
<accession>A0A9K3LFL5</accession>
<protein>
    <submittedName>
        <fullName evidence="4">Reverse transcriptase RNA-dependent DNA polymerase</fullName>
    </submittedName>
</protein>
<keyword evidence="1" id="KW-0862">Zinc</keyword>
<feature type="region of interest" description="Disordered" evidence="2">
    <location>
        <begin position="658"/>
        <end position="754"/>
    </location>
</feature>
<gene>
    <name evidence="4" type="ORF">IV203_036233</name>
</gene>
<reference evidence="4" key="2">
    <citation type="submission" date="2021-04" db="EMBL/GenBank/DDBJ databases">
        <authorList>
            <person name="Podell S."/>
        </authorList>
    </citation>
    <scope>NUCLEOTIDE SEQUENCE</scope>
    <source>
        <strain evidence="4">Hildebrandi</strain>
    </source>
</reference>
<feature type="domain" description="CCHC-type" evidence="3">
    <location>
        <begin position="83"/>
        <end position="99"/>
    </location>
</feature>
<feature type="compositionally biased region" description="Acidic residues" evidence="2">
    <location>
        <begin position="658"/>
        <end position="681"/>
    </location>
</feature>
<feature type="compositionally biased region" description="Low complexity" evidence="2">
    <location>
        <begin position="111"/>
        <end position="134"/>
    </location>
</feature>
<dbReference type="GO" id="GO:0003964">
    <property type="term" value="F:RNA-directed DNA polymerase activity"/>
    <property type="evidence" value="ECO:0007669"/>
    <property type="project" value="UniProtKB-KW"/>
</dbReference>
<dbReference type="InterPro" id="IPR001878">
    <property type="entry name" value="Znf_CCHC"/>
</dbReference>
<dbReference type="InterPro" id="IPR013103">
    <property type="entry name" value="RVT_2"/>
</dbReference>
<feature type="compositionally biased region" description="Basic and acidic residues" evidence="2">
    <location>
        <begin position="693"/>
        <end position="702"/>
    </location>
</feature>
<dbReference type="Pfam" id="PF07727">
    <property type="entry name" value="RVT_2"/>
    <property type="match status" value="1"/>
</dbReference>
<evidence type="ECO:0000313" key="5">
    <source>
        <dbReference type="Proteomes" id="UP000693970"/>
    </source>
</evidence>
<dbReference type="EMBL" id="JAGRRH010000013">
    <property type="protein sequence ID" value="KAG7361133.1"/>
    <property type="molecule type" value="Genomic_DNA"/>
</dbReference>
<dbReference type="PANTHER" id="PTHR11439">
    <property type="entry name" value="GAG-POL-RELATED RETROTRANSPOSON"/>
    <property type="match status" value="1"/>
</dbReference>
<dbReference type="PANTHER" id="PTHR11439:SF483">
    <property type="entry name" value="PEPTIDE SYNTHASE GLIP-LIKE, PUTATIVE (AFU_ORTHOLOGUE AFUA_3G12920)-RELATED"/>
    <property type="match status" value="1"/>
</dbReference>
<dbReference type="OrthoDB" id="41518at2759"/>
<sequence length="1344" mass="155001">MNADQSKYGGVLKGLYTQNALGNNQFPKTITEANNVLSSYIPDNYNKNKKKDDSKRDRDDKDHKNKEENDDEIKLSFAQMEGRCYCCGRAGHKSPRCKDRNKPREEWAINQAQAQQHTQVEQNNTNNNGNQNNTSALTKTPGTQSVTSWVGTHVVLSHIELRRWMKILMLLDSQSTVTIMCNRNLVKNIRSSGEHVLYLTTNKGTLIVTQIADLPDWGVVWFSEESMTNIFSLAEMRDRYRVTYDSSEEDAIIVHHPKKAIKFVRNHMNLYVYQPEILKNTGVQLVETVDENKAFYTDREIARAKRARELYQAIGTPSIQDFKAIVRSNMIANNPVTTKDIELAERIFGQDISAPKGKTTRPKPVHVVEDYIAIPPELIESQQQITLCINAMKVNGLWFLTTISRNIYYRTAQYIENQTAAVYLEAMTDILRIYNLAGFRVTRIHCDNAFRSVMEEIENNFEGIHVNFANAQEHVPEAERNIRTIKERVRAAYHRMPFQRLPATLVKVLVMESAKKLNFFPAKHGISQYYSPRMILHQKNLDYNRHCQHSIGSFVQAVNEPDPSNTNAPRTLDCIYLRYTDNDQGGHELLHLATNRIITRRQVTPIPLTPAAIQAVHTLAENQGMPRGLKISSRTGPILYDSAWIAGVDYDEEAFDEYDDDTYNDDDEHEEENSDNDDSDNEHESMDPNDIYEFAHQEQHEHEDDESNPSTVEQNDSDSEQEQEQHHEEEQDLNEDNIKRTRSGRTTKPPDRLNMIQYTLPTQTVQPLEYTNEKARVIVTVMCHMNDKLSNPRNHKAQQFLQTYSLLSGLKKFGQKGKVAAIGELKQLHDRVVFRPIRVSDLTPLERKRAMESLIFLSEKRDGTVKGRMCANESSQRSYIRRDEAASPTAMTESILVTATIDAKQKRDVMTSDIPNAFVQTDVDKHKIGERIVMKIKGPMVDMLIEMAPEIYSDYVIEENGRKVLYVMILKALYGMLQSSLLYYNKFRKDIESIGFEVNPFDPCVANRIVNGKQHTVVWHVDDLKSSHVDPKVNDEFLKWLEEKYASDNVGKVKSVRGKRHDYLAMWLDFSEEGVLQIDMRPYVHSMIEDFSGTIGKSKQPWNEKLFRIDEKSNKLDEERAKEFHTFVMKGMFLCKRGRQDIQTGIAFLATRTNEPTEEDWNKLCKLMSYLKCTSEEVTRVEADDEARIYWWVDASFSVHRDMKSHTGAVMSLGKGVICSTSTKQKSNARSSTEAELIAMDDVISKILWTKRFLHHQGFKNVTTIIYRDNTSTMKLETNGRESASKRTRHLDIKYFYITDLVKRKEVQLEYCPTKLMMADYMTKPVIGTTFYKLKRMITNIHHD</sequence>
<keyword evidence="4" id="KW-0695">RNA-directed DNA polymerase</keyword>
<keyword evidence="4" id="KW-0548">Nucleotidyltransferase</keyword>
<dbReference type="GO" id="GO:0003676">
    <property type="term" value="F:nucleic acid binding"/>
    <property type="evidence" value="ECO:0007669"/>
    <property type="project" value="InterPro"/>
</dbReference>
<keyword evidence="5" id="KW-1185">Reference proteome</keyword>
<keyword evidence="1" id="KW-0479">Metal-binding</keyword>
<reference evidence="4" key="1">
    <citation type="journal article" date="2021" name="Sci. Rep.">
        <title>Diploid genomic architecture of Nitzschia inconspicua, an elite biomass production diatom.</title>
        <authorList>
            <person name="Oliver A."/>
            <person name="Podell S."/>
            <person name="Pinowska A."/>
            <person name="Traller J.C."/>
            <person name="Smith S.R."/>
            <person name="McClure R."/>
            <person name="Beliaev A."/>
            <person name="Bohutskyi P."/>
            <person name="Hill E.A."/>
            <person name="Rabines A."/>
            <person name="Zheng H."/>
            <person name="Allen L.Z."/>
            <person name="Kuo A."/>
            <person name="Grigoriev I.V."/>
            <person name="Allen A.E."/>
            <person name="Hazlebeck D."/>
            <person name="Allen E.E."/>
        </authorList>
    </citation>
    <scope>NUCLEOTIDE SEQUENCE</scope>
    <source>
        <strain evidence="4">Hildebrandi</strain>
    </source>
</reference>
<keyword evidence="1" id="KW-0863">Zinc-finger</keyword>
<keyword evidence="4" id="KW-0808">Transferase</keyword>
<evidence type="ECO:0000256" key="1">
    <source>
        <dbReference type="PROSITE-ProRule" id="PRU00047"/>
    </source>
</evidence>
<feature type="compositionally biased region" description="Polar residues" evidence="2">
    <location>
        <begin position="135"/>
        <end position="144"/>
    </location>
</feature>
<dbReference type="PROSITE" id="PS50158">
    <property type="entry name" value="ZF_CCHC"/>
    <property type="match status" value="1"/>
</dbReference>